<evidence type="ECO:0000256" key="1">
    <source>
        <dbReference type="ARBA" id="ARBA00022432"/>
    </source>
</evidence>
<dbReference type="SUPFAM" id="SSF53697">
    <property type="entry name" value="SIS domain"/>
    <property type="match status" value="1"/>
</dbReference>
<dbReference type="PROSITE" id="PS51463">
    <property type="entry name" value="P_GLUCOSE_ISOMERASE_3"/>
    <property type="match status" value="1"/>
</dbReference>
<feature type="non-terminal residue" evidence="4">
    <location>
        <position position="179"/>
    </location>
</feature>
<accession>A0A382TJJ0</accession>
<sequence>MAAVTSGSSPSGAPAWAALADLAGRAGVVSLRERFALDPSRSEHFAGGVGDLWVDWSRHPVDDEVMGLLCDLSEQRDVSGFCARMLAGDMVNPTEGRSATHTALRASDGDETLGRMADLADSIRDGSYTGATGEPVRAVVSLGIGGSYLGPTMAHEALAHLAHPDVTVRFSSSLDGADL</sequence>
<organism evidence="4">
    <name type="scientific">marine metagenome</name>
    <dbReference type="NCBI Taxonomy" id="408172"/>
    <lineage>
        <taxon>unclassified sequences</taxon>
        <taxon>metagenomes</taxon>
        <taxon>ecological metagenomes</taxon>
    </lineage>
</organism>
<keyword evidence="1" id="KW-0312">Gluconeogenesis</keyword>
<dbReference type="InterPro" id="IPR046348">
    <property type="entry name" value="SIS_dom_sf"/>
</dbReference>
<dbReference type="GO" id="GO:0005829">
    <property type="term" value="C:cytosol"/>
    <property type="evidence" value="ECO:0007669"/>
    <property type="project" value="TreeGrafter"/>
</dbReference>
<dbReference type="GO" id="GO:0006096">
    <property type="term" value="P:glycolytic process"/>
    <property type="evidence" value="ECO:0007669"/>
    <property type="project" value="UniProtKB-KW"/>
</dbReference>
<evidence type="ECO:0000313" key="4">
    <source>
        <dbReference type="EMBL" id="SVD22279.1"/>
    </source>
</evidence>
<dbReference type="Pfam" id="PF00342">
    <property type="entry name" value="PGI"/>
    <property type="match status" value="1"/>
</dbReference>
<reference evidence="4" key="1">
    <citation type="submission" date="2018-05" db="EMBL/GenBank/DDBJ databases">
        <authorList>
            <person name="Lanie J.A."/>
            <person name="Ng W.-L."/>
            <person name="Kazmierczak K.M."/>
            <person name="Andrzejewski T.M."/>
            <person name="Davidsen T.M."/>
            <person name="Wayne K.J."/>
            <person name="Tettelin H."/>
            <person name="Glass J.I."/>
            <person name="Rusch D."/>
            <person name="Podicherti R."/>
            <person name="Tsui H.-C.T."/>
            <person name="Winkler M.E."/>
        </authorList>
    </citation>
    <scope>NUCLEOTIDE SEQUENCE</scope>
</reference>
<dbReference type="PANTHER" id="PTHR11469">
    <property type="entry name" value="GLUCOSE-6-PHOSPHATE ISOMERASE"/>
    <property type="match status" value="1"/>
</dbReference>
<dbReference type="PANTHER" id="PTHR11469:SF1">
    <property type="entry name" value="GLUCOSE-6-PHOSPHATE ISOMERASE"/>
    <property type="match status" value="1"/>
</dbReference>
<gene>
    <name evidence="4" type="ORF">METZ01_LOCUS375133</name>
</gene>
<dbReference type="Gene3D" id="3.40.50.10490">
    <property type="entry name" value="Glucose-6-phosphate isomerase like protein, domain 1"/>
    <property type="match status" value="2"/>
</dbReference>
<protein>
    <recommendedName>
        <fullName evidence="5">Glucose-6-phosphate isomerase</fullName>
    </recommendedName>
</protein>
<dbReference type="GO" id="GO:0004347">
    <property type="term" value="F:glucose-6-phosphate isomerase activity"/>
    <property type="evidence" value="ECO:0007669"/>
    <property type="project" value="InterPro"/>
</dbReference>
<proteinExistence type="predicted"/>
<keyword evidence="3" id="KW-0413">Isomerase</keyword>
<dbReference type="GO" id="GO:0097367">
    <property type="term" value="F:carbohydrate derivative binding"/>
    <property type="evidence" value="ECO:0007669"/>
    <property type="project" value="InterPro"/>
</dbReference>
<dbReference type="EMBL" id="UINC01137127">
    <property type="protein sequence ID" value="SVD22279.1"/>
    <property type="molecule type" value="Genomic_DNA"/>
</dbReference>
<name>A0A382TJJ0_9ZZZZ</name>
<dbReference type="AlphaFoldDB" id="A0A382TJJ0"/>
<evidence type="ECO:0000256" key="2">
    <source>
        <dbReference type="ARBA" id="ARBA00023152"/>
    </source>
</evidence>
<dbReference type="GO" id="GO:0048029">
    <property type="term" value="F:monosaccharide binding"/>
    <property type="evidence" value="ECO:0007669"/>
    <property type="project" value="TreeGrafter"/>
</dbReference>
<dbReference type="InterPro" id="IPR001672">
    <property type="entry name" value="G6P_Isomerase"/>
</dbReference>
<evidence type="ECO:0000256" key="3">
    <source>
        <dbReference type="ARBA" id="ARBA00023235"/>
    </source>
</evidence>
<dbReference type="GO" id="GO:0051156">
    <property type="term" value="P:glucose 6-phosphate metabolic process"/>
    <property type="evidence" value="ECO:0007669"/>
    <property type="project" value="TreeGrafter"/>
</dbReference>
<evidence type="ECO:0008006" key="5">
    <source>
        <dbReference type="Google" id="ProtNLM"/>
    </source>
</evidence>
<dbReference type="GO" id="GO:0006094">
    <property type="term" value="P:gluconeogenesis"/>
    <property type="evidence" value="ECO:0007669"/>
    <property type="project" value="UniProtKB-KW"/>
</dbReference>
<keyword evidence="2" id="KW-0324">Glycolysis</keyword>